<evidence type="ECO:0000256" key="2">
    <source>
        <dbReference type="ARBA" id="ARBA00022679"/>
    </source>
</evidence>
<dbReference type="PANTHER" id="PTHR10605">
    <property type="entry name" value="HEPARAN SULFATE SULFOTRANSFERASE"/>
    <property type="match status" value="1"/>
</dbReference>
<dbReference type="InterPro" id="IPR000863">
    <property type="entry name" value="Sulfotransferase_dom"/>
</dbReference>
<keyword evidence="10" id="KW-1185">Reference proteome</keyword>
<dbReference type="GO" id="GO:0008146">
    <property type="term" value="F:sulfotransferase activity"/>
    <property type="evidence" value="ECO:0007669"/>
    <property type="project" value="InterPro"/>
</dbReference>
<evidence type="ECO:0000313" key="8">
    <source>
        <dbReference type="EMBL" id="KAF0690737.1"/>
    </source>
</evidence>
<dbReference type="Gene3D" id="3.40.50.300">
    <property type="entry name" value="P-loop containing nucleotide triphosphate hydrolases"/>
    <property type="match status" value="1"/>
</dbReference>
<dbReference type="Gene3D" id="2.60.120.330">
    <property type="entry name" value="B-lactam Antibiotic, Isopenicillin N Synthase, Chain"/>
    <property type="match status" value="1"/>
</dbReference>
<feature type="binding site" evidence="5">
    <location>
        <position position="369"/>
    </location>
    <ligand>
        <name>3'-phosphoadenylyl sulfate</name>
        <dbReference type="ChEBI" id="CHEBI:58339"/>
    </ligand>
</feature>
<organism evidence="9 10">
    <name type="scientific">Aphanomyces stellatus</name>
    <dbReference type="NCBI Taxonomy" id="120398"/>
    <lineage>
        <taxon>Eukaryota</taxon>
        <taxon>Sar</taxon>
        <taxon>Stramenopiles</taxon>
        <taxon>Oomycota</taxon>
        <taxon>Saprolegniomycetes</taxon>
        <taxon>Saprolegniales</taxon>
        <taxon>Verrucalvaceae</taxon>
        <taxon>Aphanomyces</taxon>
    </lineage>
</organism>
<feature type="domain" description="Aspartyl/asparaginy/proline hydroxylase" evidence="7">
    <location>
        <begin position="114"/>
        <end position="213"/>
    </location>
</feature>
<comment type="similarity">
    <text evidence="1">Belongs to the aspartyl/asparaginyl beta-hydroxylase family.</text>
</comment>
<dbReference type="EMBL" id="VJMH01006338">
    <property type="protein sequence ID" value="KAF0690737.1"/>
    <property type="molecule type" value="Genomic_DNA"/>
</dbReference>
<evidence type="ECO:0000256" key="3">
    <source>
        <dbReference type="ARBA" id="ARBA00023180"/>
    </source>
</evidence>
<reference evidence="9 10" key="1">
    <citation type="submission" date="2019-03" db="EMBL/GenBank/DDBJ databases">
        <authorList>
            <person name="Gaulin E."/>
            <person name="Dumas B."/>
        </authorList>
    </citation>
    <scope>NUCLEOTIDE SEQUENCE [LARGE SCALE GENOMIC DNA]</scope>
    <source>
        <strain evidence="9">CBS 568.67</strain>
    </source>
</reference>
<protein>
    <submittedName>
        <fullName evidence="9">Aste57867_17889 protein</fullName>
    </submittedName>
</protein>
<feature type="domain" description="Sulfotransferase" evidence="6">
    <location>
        <begin position="252"/>
        <end position="510"/>
    </location>
</feature>
<dbReference type="Proteomes" id="UP000332933">
    <property type="component" value="Unassembled WGS sequence"/>
</dbReference>
<keyword evidence="3" id="KW-0325">Glycoprotein</keyword>
<sequence>MLAAGAMTIGVGEIPLNDKRRPTASLPRDFPLFPLVSLRETGVNIEAIQERIRLLEQSMDIWNPEQQKNNVPMRRSGHDVWGIDKIMLVFCDDYMKRVYQFPWLDELIDIILPIFEKMMISLNRVVRCLFARMPPGSTIPVHNDTGYWVNKCHRVHVPIFTHELIDFEVGRDESSMVRFVFSEGNIYELNNASKHKVHNGWDQPRVHLIFDYVDSDFPIHDIPVVKLNRGEVLHQTRRTVDQSTSYGSRPPPSFVIIGAQKAGTTSLYDYITQHDLVLPAVRKETHYLDWRWNALLPSLYEPGGVDAHREQYCKFFRTDILLPNPSILSGEATPSYLLGGSIVIQRFKALMPDCKILVTLRNPIDRAFSQYNMTADPEGNPEQLRNRGHAYLVGKTFEQVVTEEIAELESLGVNPDMTFDEFDSVYMKSRLAYNHGGHSFVGRGLYALQLEGWMRAFPKANIKVINMDDMKSSAGLQRVMSGVFSFLELPEFVIQDSSAKNTRSYAPLKDETRLTLESFYAPYNAKLLSLLERPFYWN</sequence>
<dbReference type="Pfam" id="PF05118">
    <property type="entry name" value="Asp_Arg_Hydrox"/>
    <property type="match status" value="1"/>
</dbReference>
<dbReference type="InterPro" id="IPR027417">
    <property type="entry name" value="P-loop_NTPase"/>
</dbReference>
<proteinExistence type="inferred from homology"/>
<dbReference type="AlphaFoldDB" id="A0A485L8N9"/>
<dbReference type="SUPFAM" id="SSF52540">
    <property type="entry name" value="P-loop containing nucleoside triphosphate hydrolases"/>
    <property type="match status" value="1"/>
</dbReference>
<dbReference type="InterPro" id="IPR007803">
    <property type="entry name" value="Asp/Arg/Pro-Hydrxlase"/>
</dbReference>
<evidence type="ECO:0000259" key="6">
    <source>
        <dbReference type="Pfam" id="PF00685"/>
    </source>
</evidence>
<accession>A0A485L8N9</accession>
<evidence type="ECO:0000256" key="4">
    <source>
        <dbReference type="PIRSR" id="PIRSR637359-1"/>
    </source>
</evidence>
<dbReference type="Pfam" id="PF00685">
    <property type="entry name" value="Sulfotransfer_1"/>
    <property type="match status" value="1"/>
</dbReference>
<evidence type="ECO:0000259" key="7">
    <source>
        <dbReference type="Pfam" id="PF05118"/>
    </source>
</evidence>
<gene>
    <name evidence="9" type="primary">Aste57867_17889</name>
    <name evidence="8" type="ORF">As57867_017828</name>
    <name evidence="9" type="ORF">ASTE57867_17889</name>
</gene>
<dbReference type="InterPro" id="IPR027443">
    <property type="entry name" value="IPNS-like_sf"/>
</dbReference>
<dbReference type="SUPFAM" id="SSF51197">
    <property type="entry name" value="Clavaminate synthase-like"/>
    <property type="match status" value="1"/>
</dbReference>
<feature type="active site" description="For sulfotransferase activity" evidence="4">
    <location>
        <position position="261"/>
    </location>
</feature>
<dbReference type="PANTHER" id="PTHR10605:SF56">
    <property type="entry name" value="BIFUNCTIONAL HEPARAN SULFATE N-DEACETYLASE_N-SULFOTRANSFERASE"/>
    <property type="match status" value="1"/>
</dbReference>
<dbReference type="OrthoDB" id="411451at2759"/>
<name>A0A485L8N9_9STRA</name>
<evidence type="ECO:0000313" key="10">
    <source>
        <dbReference type="Proteomes" id="UP000332933"/>
    </source>
</evidence>
<feature type="binding site" evidence="5">
    <location>
        <position position="361"/>
    </location>
    <ligand>
        <name>3'-phosphoadenylyl sulfate</name>
        <dbReference type="ChEBI" id="CHEBI:58339"/>
    </ligand>
</feature>
<evidence type="ECO:0000313" key="9">
    <source>
        <dbReference type="EMBL" id="VFT94631.1"/>
    </source>
</evidence>
<dbReference type="InterPro" id="IPR037359">
    <property type="entry name" value="NST/OST"/>
</dbReference>
<evidence type="ECO:0000256" key="1">
    <source>
        <dbReference type="ARBA" id="ARBA00007730"/>
    </source>
</evidence>
<keyword evidence="2" id="KW-0808">Transferase</keyword>
<evidence type="ECO:0000256" key="5">
    <source>
        <dbReference type="PIRSR" id="PIRSR637359-2"/>
    </source>
</evidence>
<dbReference type="EMBL" id="CAADRA010006359">
    <property type="protein sequence ID" value="VFT94631.1"/>
    <property type="molecule type" value="Genomic_DNA"/>
</dbReference>
<reference evidence="8" key="2">
    <citation type="submission" date="2019-06" db="EMBL/GenBank/DDBJ databases">
        <title>Genomics analysis of Aphanomyces spp. identifies a new class of oomycete effector associated with host adaptation.</title>
        <authorList>
            <person name="Gaulin E."/>
        </authorList>
    </citation>
    <scope>NUCLEOTIDE SEQUENCE</scope>
    <source>
        <strain evidence="8">CBS 578.67</strain>
    </source>
</reference>